<feature type="transmembrane region" description="Helical" evidence="10">
    <location>
        <begin position="84"/>
        <end position="107"/>
    </location>
</feature>
<dbReference type="NCBIfam" id="TIGR01400">
    <property type="entry name" value="fliR"/>
    <property type="match status" value="1"/>
</dbReference>
<dbReference type="Proteomes" id="UP001501169">
    <property type="component" value="Unassembled WGS sequence"/>
</dbReference>
<accession>A0ABP3PD84</accession>
<organism evidence="11 12">
    <name type="scientific">Rheinheimera aquimaris</name>
    <dbReference type="NCBI Taxonomy" id="412437"/>
    <lineage>
        <taxon>Bacteria</taxon>
        <taxon>Pseudomonadati</taxon>
        <taxon>Pseudomonadota</taxon>
        <taxon>Gammaproteobacteria</taxon>
        <taxon>Chromatiales</taxon>
        <taxon>Chromatiaceae</taxon>
        <taxon>Rheinheimera</taxon>
    </lineage>
</organism>
<comment type="function">
    <text evidence="1 10">Role in flagellar biosynthesis.</text>
</comment>
<keyword evidence="11" id="KW-0969">Cilium</keyword>
<sequence>MNSLISLSSAELMSWIGAVWWPFVRLSALLWAMPAFDNPGVTPRARILLAVFISFLLSPILPAMPAVDPFSLDAAVMTFEQIGFGIMMGLAVRMLFEVLMMAGMMLSMQMGLSMATMMDPATGDSAPLLGHLFWIMGALLFFALGGHLLVMAALVDSFTLWPVGSGLYQLNITVLLQMFGWMFGAALLVALPGIISMLLVNLTFGIATRSAPSLNIFVLGFPMNMVLGFVCVYLTVVQTGQRFSGMINDMLNNLYLLMR</sequence>
<comment type="caution">
    <text evidence="11">The sequence shown here is derived from an EMBL/GenBank/DDBJ whole genome shotgun (WGS) entry which is preliminary data.</text>
</comment>
<evidence type="ECO:0000256" key="2">
    <source>
        <dbReference type="ARBA" id="ARBA00009772"/>
    </source>
</evidence>
<comment type="similarity">
    <text evidence="2 10">Belongs to the FliR/MopE/SpaR family.</text>
</comment>
<keyword evidence="4 10" id="KW-1003">Cell membrane</keyword>
<evidence type="ECO:0000256" key="3">
    <source>
        <dbReference type="ARBA" id="ARBA00021717"/>
    </source>
</evidence>
<dbReference type="PANTHER" id="PTHR30065:SF8">
    <property type="entry name" value="FLAGELLAR BIOSYNTHETIC PROTEIN FLIR"/>
    <property type="match status" value="1"/>
</dbReference>
<evidence type="ECO:0000256" key="6">
    <source>
        <dbReference type="ARBA" id="ARBA00022989"/>
    </source>
</evidence>
<evidence type="ECO:0000313" key="12">
    <source>
        <dbReference type="Proteomes" id="UP001501169"/>
    </source>
</evidence>
<dbReference type="PRINTS" id="PR00953">
    <property type="entry name" value="TYPE3IMRPROT"/>
</dbReference>
<evidence type="ECO:0000256" key="9">
    <source>
        <dbReference type="NCBIfam" id="TIGR01400"/>
    </source>
</evidence>
<evidence type="ECO:0000256" key="8">
    <source>
        <dbReference type="ARBA" id="ARBA00023143"/>
    </source>
</evidence>
<evidence type="ECO:0000313" key="11">
    <source>
        <dbReference type="EMBL" id="GAA0561456.1"/>
    </source>
</evidence>
<keyword evidence="11" id="KW-0282">Flagellum</keyword>
<evidence type="ECO:0000256" key="4">
    <source>
        <dbReference type="ARBA" id="ARBA00022475"/>
    </source>
</evidence>
<feature type="transmembrane region" description="Helical" evidence="10">
    <location>
        <begin position="12"/>
        <end position="33"/>
    </location>
</feature>
<dbReference type="RefSeq" id="WP_134058194.1">
    <property type="nucleotide sequence ID" value="NZ_BAAAEO010000005.1"/>
</dbReference>
<dbReference type="PANTHER" id="PTHR30065">
    <property type="entry name" value="FLAGELLAR BIOSYNTHETIC PROTEIN FLIR"/>
    <property type="match status" value="1"/>
</dbReference>
<keyword evidence="12" id="KW-1185">Reference proteome</keyword>
<keyword evidence="5 10" id="KW-0812">Transmembrane</keyword>
<keyword evidence="8 10" id="KW-0975">Bacterial flagellum</keyword>
<dbReference type="EMBL" id="BAAAEO010000005">
    <property type="protein sequence ID" value="GAA0561456.1"/>
    <property type="molecule type" value="Genomic_DNA"/>
</dbReference>
<feature type="transmembrane region" description="Helical" evidence="10">
    <location>
        <begin position="214"/>
        <end position="236"/>
    </location>
</feature>
<evidence type="ECO:0000256" key="1">
    <source>
        <dbReference type="ARBA" id="ARBA00002578"/>
    </source>
</evidence>
<name>A0ABP3PD84_9GAMM</name>
<feature type="transmembrane region" description="Helical" evidence="10">
    <location>
        <begin position="128"/>
        <end position="155"/>
    </location>
</feature>
<reference evidence="12" key="1">
    <citation type="journal article" date="2019" name="Int. J. Syst. Evol. Microbiol.">
        <title>The Global Catalogue of Microorganisms (GCM) 10K type strain sequencing project: providing services to taxonomists for standard genome sequencing and annotation.</title>
        <authorList>
            <consortium name="The Broad Institute Genomics Platform"/>
            <consortium name="The Broad Institute Genome Sequencing Center for Infectious Disease"/>
            <person name="Wu L."/>
            <person name="Ma J."/>
        </authorList>
    </citation>
    <scope>NUCLEOTIDE SEQUENCE [LARGE SCALE GENOMIC DNA]</scope>
    <source>
        <strain evidence="12">JCM 14331</strain>
    </source>
</reference>
<feature type="transmembrane region" description="Helical" evidence="10">
    <location>
        <begin position="45"/>
        <end position="64"/>
    </location>
</feature>
<dbReference type="InterPro" id="IPR002010">
    <property type="entry name" value="T3SS_IM_R"/>
</dbReference>
<proteinExistence type="inferred from homology"/>
<feature type="transmembrane region" description="Helical" evidence="10">
    <location>
        <begin position="175"/>
        <end position="202"/>
    </location>
</feature>
<dbReference type="InterPro" id="IPR006303">
    <property type="entry name" value="FliR"/>
</dbReference>
<evidence type="ECO:0000256" key="10">
    <source>
        <dbReference type="RuleBase" id="RU362071"/>
    </source>
</evidence>
<keyword evidence="11" id="KW-0966">Cell projection</keyword>
<gene>
    <name evidence="11" type="primary">fliR_2</name>
    <name evidence="11" type="ORF">GCM10009098_31930</name>
</gene>
<evidence type="ECO:0000256" key="7">
    <source>
        <dbReference type="ARBA" id="ARBA00023136"/>
    </source>
</evidence>
<evidence type="ECO:0000256" key="5">
    <source>
        <dbReference type="ARBA" id="ARBA00022692"/>
    </source>
</evidence>
<dbReference type="Pfam" id="PF01311">
    <property type="entry name" value="Bac_export_1"/>
    <property type="match status" value="1"/>
</dbReference>
<comment type="subcellular location">
    <subcellularLocation>
        <location evidence="10">Cell membrane</location>
        <topology evidence="10">Multi-pass membrane protein</topology>
    </subcellularLocation>
    <subcellularLocation>
        <location evidence="10">Bacterial flagellum basal body</location>
    </subcellularLocation>
</comment>
<keyword evidence="6 10" id="KW-1133">Transmembrane helix</keyword>
<keyword evidence="7 10" id="KW-0472">Membrane</keyword>
<protein>
    <recommendedName>
        <fullName evidence="3 9">Flagellar biosynthetic protein FliR</fullName>
    </recommendedName>
</protein>